<dbReference type="AlphaFoldDB" id="A0A8H8CGP6"/>
<feature type="transmembrane region" description="Helical" evidence="2">
    <location>
        <begin position="232"/>
        <end position="251"/>
    </location>
</feature>
<evidence type="ECO:0000256" key="1">
    <source>
        <dbReference type="SAM" id="MobiDB-lite"/>
    </source>
</evidence>
<sequence length="393" mass="42938">MIARAGSAARVALPTSFVDDPVTAYELAIATYFAIGSFSVFVWDSFYNLEHDIRLLRTHGRSLPSAIYFTSRVSTWVFAILETIRLTVPIKNCQHYHVSTLIFYNLFIAATTLLSYFRVCAIWNGNTTARFLFALFWLCGVAGSLTTATGVMSQHISNSPYCTEIVVGQYVSAAVLGPMINHLAVFLAITYGVCKICADNHDKLTFRAGYRVFVLGESLPTFSKAILQACQLCYLVATVAGIITVVWFYVFAHNYSYRIAMFVPYAVTVNIMFSWVFRRAKLGMCVAAHGAGPMIKSKVATVAATVPGARPDAMEMHPDFISATDADASSVAGGKRNYGGGSSGSGGTKRSGTPSSHLEIEVNRVVEYKHDYVDVEVGKGIDPIDITFNTFTL</sequence>
<keyword evidence="2" id="KW-0812">Transmembrane</keyword>
<keyword evidence="2" id="KW-0472">Membrane</keyword>
<keyword evidence="2" id="KW-1133">Transmembrane helix</keyword>
<organism evidence="3">
    <name type="scientific">Psilocybe cubensis</name>
    <name type="common">Psychedelic mushroom</name>
    <name type="synonym">Stropharia cubensis</name>
    <dbReference type="NCBI Taxonomy" id="181762"/>
    <lineage>
        <taxon>Eukaryota</taxon>
        <taxon>Fungi</taxon>
        <taxon>Dikarya</taxon>
        <taxon>Basidiomycota</taxon>
        <taxon>Agaricomycotina</taxon>
        <taxon>Agaricomycetes</taxon>
        <taxon>Agaricomycetidae</taxon>
        <taxon>Agaricales</taxon>
        <taxon>Agaricineae</taxon>
        <taxon>Strophariaceae</taxon>
        <taxon>Psilocybe</taxon>
    </lineage>
</organism>
<proteinExistence type="predicted"/>
<dbReference type="EMBL" id="JAFIQS010000012">
    <property type="protein sequence ID" value="KAG5164179.1"/>
    <property type="molecule type" value="Genomic_DNA"/>
</dbReference>
<feature type="transmembrane region" description="Helical" evidence="2">
    <location>
        <begin position="171"/>
        <end position="194"/>
    </location>
</feature>
<evidence type="ECO:0008006" key="4">
    <source>
        <dbReference type="Google" id="ProtNLM"/>
    </source>
</evidence>
<comment type="caution">
    <text evidence="3">The sequence shown here is derived from an EMBL/GenBank/DDBJ whole genome shotgun (WGS) entry which is preliminary data.</text>
</comment>
<evidence type="ECO:0000256" key="2">
    <source>
        <dbReference type="SAM" id="Phobius"/>
    </source>
</evidence>
<feature type="region of interest" description="Disordered" evidence="1">
    <location>
        <begin position="337"/>
        <end position="356"/>
    </location>
</feature>
<gene>
    <name evidence="3" type="ORF">JR316_010675</name>
</gene>
<dbReference type="OrthoDB" id="3038990at2759"/>
<feature type="transmembrane region" description="Helical" evidence="2">
    <location>
        <begin position="22"/>
        <end position="43"/>
    </location>
</feature>
<feature type="transmembrane region" description="Helical" evidence="2">
    <location>
        <begin position="101"/>
        <end position="119"/>
    </location>
</feature>
<reference evidence="3" key="1">
    <citation type="submission" date="2021-02" db="EMBL/GenBank/DDBJ databases">
        <title>Psilocybe cubensis genome.</title>
        <authorList>
            <person name="Mckernan K.J."/>
            <person name="Crawford S."/>
            <person name="Trippe A."/>
            <person name="Kane L.T."/>
            <person name="Mclaughlin S."/>
        </authorList>
    </citation>
    <scope>NUCLEOTIDE SEQUENCE [LARGE SCALE GENOMIC DNA]</scope>
    <source>
        <strain evidence="3">MGC-MH-2018</strain>
    </source>
</reference>
<feature type="compositionally biased region" description="Gly residues" evidence="1">
    <location>
        <begin position="337"/>
        <end position="349"/>
    </location>
</feature>
<name>A0A8H8CGP6_PSICU</name>
<feature type="transmembrane region" description="Helical" evidence="2">
    <location>
        <begin position="131"/>
        <end position="151"/>
    </location>
</feature>
<feature type="transmembrane region" description="Helical" evidence="2">
    <location>
        <begin position="257"/>
        <end position="277"/>
    </location>
</feature>
<protein>
    <recommendedName>
        <fullName evidence="4">Transmembrane protein</fullName>
    </recommendedName>
</protein>
<accession>A0A8H8CGP6</accession>
<evidence type="ECO:0000313" key="3">
    <source>
        <dbReference type="EMBL" id="KAG5164179.1"/>
    </source>
</evidence>